<keyword evidence="6" id="KW-0808">Transferase</keyword>
<evidence type="ECO:0000256" key="2">
    <source>
        <dbReference type="ARBA" id="ARBA00004496"/>
    </source>
</evidence>
<evidence type="ECO:0000256" key="6">
    <source>
        <dbReference type="ARBA" id="ARBA00022679"/>
    </source>
</evidence>
<dbReference type="GO" id="GO:0005634">
    <property type="term" value="C:nucleus"/>
    <property type="evidence" value="ECO:0007669"/>
    <property type="project" value="UniProtKB-SubCell"/>
</dbReference>
<evidence type="ECO:0000256" key="1">
    <source>
        <dbReference type="ARBA" id="ARBA00004123"/>
    </source>
</evidence>
<dbReference type="Proteomes" id="UP000189580">
    <property type="component" value="Chromosome a"/>
</dbReference>
<dbReference type="Gene3D" id="3.40.50.150">
    <property type="entry name" value="Vaccinia Virus protein VP39"/>
    <property type="match status" value="1"/>
</dbReference>
<evidence type="ECO:0000313" key="11">
    <source>
        <dbReference type="Proteomes" id="UP000189580"/>
    </source>
</evidence>
<proteinExistence type="inferred from homology"/>
<dbReference type="InterPro" id="IPR029063">
    <property type="entry name" value="SAM-dependent_MTases_sf"/>
</dbReference>
<evidence type="ECO:0000256" key="7">
    <source>
        <dbReference type="ARBA" id="ARBA00022691"/>
    </source>
</evidence>
<dbReference type="EMBL" id="CP014501">
    <property type="protein sequence ID" value="ANB12527.1"/>
    <property type="molecule type" value="Genomic_DNA"/>
</dbReference>
<evidence type="ECO:0000313" key="10">
    <source>
        <dbReference type="EMBL" id="ANB12527.1"/>
    </source>
</evidence>
<accession>A0A161HIV4</accession>
<keyword evidence="5" id="KW-0489">Methyltransferase</keyword>
<dbReference type="EC" id="2.1.1.85" evidence="3"/>
<dbReference type="PANTHER" id="PTHR14614:SF39">
    <property type="entry name" value="HISTIDINE PROTEIN METHYLTRANSFERASE 1 HOMOLOG"/>
    <property type="match status" value="1"/>
</dbReference>
<keyword evidence="4" id="KW-0963">Cytoplasm</keyword>
<gene>
    <name evidence="10" type="primary">HPM1</name>
    <name evidence="10" type="ORF">AWJ20_783</name>
</gene>
<evidence type="ECO:0000256" key="8">
    <source>
        <dbReference type="ARBA" id="ARBA00023242"/>
    </source>
</evidence>
<evidence type="ECO:0000256" key="4">
    <source>
        <dbReference type="ARBA" id="ARBA00022490"/>
    </source>
</evidence>
<keyword evidence="7" id="KW-0949">S-adenosyl-L-methionine</keyword>
<dbReference type="PANTHER" id="PTHR14614">
    <property type="entry name" value="HEPATOCELLULAR CARCINOMA-ASSOCIATED ANTIGEN"/>
    <property type="match status" value="1"/>
</dbReference>
<dbReference type="GeneID" id="30037853"/>
<comment type="similarity">
    <text evidence="9">Belongs to the methyltransferase superfamily. METTL18 family.</text>
</comment>
<sequence>MIGRYESETFYGETRSAMSFQFGFSGDDIEEDEVVQDVSGGSGVVDYRAFMETEPAIELDYVPKLYTTEELLLPQSPIRMSYSLVRLADNNEGRDEVLAVPRRDLYDVKYQLMKQDSLSATEEILLGTTNEDVRATTYEGGLKVWECTFDLVQVLKTELGSGFDVRTFLELGCGAAIPSSYLFYRILTSGATGIKLVLADYNDSVLRLVTAPNMFLTWVVFKMNESKVVPDVNEVDITPELIDEFHQDMARRNIQIQYVSGAWSPQFVKLLDQKFQLILASETIYSLDTLPVFTDTLLNSLPSSDQGHALVAAKKIYFGVGGGIPDFVTALESRQITHNVVFEDSAGVGRAVLKVSL</sequence>
<dbReference type="OrthoDB" id="1723750at2759"/>
<keyword evidence="11" id="KW-1185">Reference proteome</keyword>
<reference evidence="10 11" key="1">
    <citation type="submission" date="2016-02" db="EMBL/GenBank/DDBJ databases">
        <title>Complete genome sequence and transcriptome regulation of the pentose utilising yeast Sugiyamaella lignohabitans.</title>
        <authorList>
            <person name="Bellasio M."/>
            <person name="Peymann A."/>
            <person name="Valli M."/>
            <person name="Sipitzky M."/>
            <person name="Graf A."/>
            <person name="Sauer M."/>
            <person name="Marx H."/>
            <person name="Mattanovich D."/>
        </authorList>
    </citation>
    <scope>NUCLEOTIDE SEQUENCE [LARGE SCALE GENOMIC DNA]</scope>
    <source>
        <strain evidence="10 11">CBS 10342</strain>
    </source>
</reference>
<evidence type="ECO:0000256" key="9">
    <source>
        <dbReference type="ARBA" id="ARBA00038126"/>
    </source>
</evidence>
<dbReference type="AlphaFoldDB" id="A0A161HIV4"/>
<dbReference type="RefSeq" id="XP_018735004.1">
    <property type="nucleotide sequence ID" value="XM_018882746.1"/>
</dbReference>
<comment type="subcellular location">
    <subcellularLocation>
        <location evidence="2">Cytoplasm</location>
    </subcellularLocation>
    <subcellularLocation>
        <location evidence="1">Nucleus</location>
    </subcellularLocation>
</comment>
<keyword evidence="8" id="KW-0539">Nucleus</keyword>
<dbReference type="InterPro" id="IPR019410">
    <property type="entry name" value="Methyltransf_16"/>
</dbReference>
<name>A0A161HIV4_9ASCO</name>
<protein>
    <recommendedName>
        <fullName evidence="3">protein-histidine N-methyltransferase</fullName>
        <ecNumber evidence="3">2.1.1.85</ecNumber>
    </recommendedName>
</protein>
<dbReference type="GO" id="GO:0018064">
    <property type="term" value="F:protein-L-histidine N-tele-methyltransferase activity"/>
    <property type="evidence" value="ECO:0007669"/>
    <property type="project" value="UniProtKB-EC"/>
</dbReference>
<organism evidence="10 11">
    <name type="scientific">Sugiyamaella lignohabitans</name>
    <dbReference type="NCBI Taxonomy" id="796027"/>
    <lineage>
        <taxon>Eukaryota</taxon>
        <taxon>Fungi</taxon>
        <taxon>Dikarya</taxon>
        <taxon>Ascomycota</taxon>
        <taxon>Saccharomycotina</taxon>
        <taxon>Dipodascomycetes</taxon>
        <taxon>Dipodascales</taxon>
        <taxon>Trichomonascaceae</taxon>
        <taxon>Sugiyamaella</taxon>
    </lineage>
</organism>
<dbReference type="KEGG" id="slb:AWJ20_783"/>
<evidence type="ECO:0000256" key="5">
    <source>
        <dbReference type="ARBA" id="ARBA00022603"/>
    </source>
</evidence>
<evidence type="ECO:0000256" key="3">
    <source>
        <dbReference type="ARBA" id="ARBA00012533"/>
    </source>
</evidence>
<dbReference type="GO" id="GO:0032259">
    <property type="term" value="P:methylation"/>
    <property type="evidence" value="ECO:0007669"/>
    <property type="project" value="UniProtKB-KW"/>
</dbReference>
<dbReference type="GO" id="GO:0005737">
    <property type="term" value="C:cytoplasm"/>
    <property type="evidence" value="ECO:0007669"/>
    <property type="project" value="UniProtKB-SubCell"/>
</dbReference>